<name>A0A834HI69_RHYFE</name>
<gene>
    <name evidence="2" type="ORF">GWI33_004015</name>
</gene>
<proteinExistence type="predicted"/>
<dbReference type="Proteomes" id="UP000625711">
    <property type="component" value="Unassembled WGS sequence"/>
</dbReference>
<feature type="compositionally biased region" description="Polar residues" evidence="1">
    <location>
        <begin position="16"/>
        <end position="26"/>
    </location>
</feature>
<keyword evidence="3" id="KW-1185">Reference proteome</keyword>
<reference evidence="2" key="1">
    <citation type="submission" date="2020-08" db="EMBL/GenBank/DDBJ databases">
        <title>Genome sequencing and assembly of the red palm weevil Rhynchophorus ferrugineus.</title>
        <authorList>
            <person name="Dias G.B."/>
            <person name="Bergman C.M."/>
            <person name="Manee M."/>
        </authorList>
    </citation>
    <scope>NUCLEOTIDE SEQUENCE</scope>
    <source>
        <strain evidence="2">AA-2017</strain>
        <tissue evidence="2">Whole larva</tissue>
    </source>
</reference>
<sequence length="81" mass="8895">MLNSLDALAGKLSPGAGSNIQSSPQQSMLDTNANRVHPYLKQASTASSSSYLLFFLNCSLPQNFVPRRQKLRNRENIEGVD</sequence>
<evidence type="ECO:0000256" key="1">
    <source>
        <dbReference type="SAM" id="MobiDB-lite"/>
    </source>
</evidence>
<organism evidence="2 3">
    <name type="scientific">Rhynchophorus ferrugineus</name>
    <name type="common">Red palm weevil</name>
    <name type="synonym">Curculio ferrugineus</name>
    <dbReference type="NCBI Taxonomy" id="354439"/>
    <lineage>
        <taxon>Eukaryota</taxon>
        <taxon>Metazoa</taxon>
        <taxon>Ecdysozoa</taxon>
        <taxon>Arthropoda</taxon>
        <taxon>Hexapoda</taxon>
        <taxon>Insecta</taxon>
        <taxon>Pterygota</taxon>
        <taxon>Neoptera</taxon>
        <taxon>Endopterygota</taxon>
        <taxon>Coleoptera</taxon>
        <taxon>Polyphaga</taxon>
        <taxon>Cucujiformia</taxon>
        <taxon>Curculionidae</taxon>
        <taxon>Dryophthorinae</taxon>
        <taxon>Rhynchophorus</taxon>
    </lineage>
</organism>
<comment type="caution">
    <text evidence="2">The sequence shown here is derived from an EMBL/GenBank/DDBJ whole genome shotgun (WGS) entry which is preliminary data.</text>
</comment>
<dbReference type="AlphaFoldDB" id="A0A834HI69"/>
<accession>A0A834HI69</accession>
<dbReference type="EMBL" id="JAACXV010023815">
    <property type="protein sequence ID" value="KAF7262817.1"/>
    <property type="molecule type" value="Genomic_DNA"/>
</dbReference>
<evidence type="ECO:0000313" key="2">
    <source>
        <dbReference type="EMBL" id="KAF7262817.1"/>
    </source>
</evidence>
<dbReference type="OrthoDB" id="6778483at2759"/>
<evidence type="ECO:0000313" key="3">
    <source>
        <dbReference type="Proteomes" id="UP000625711"/>
    </source>
</evidence>
<protein>
    <submittedName>
        <fullName evidence="2">Uncharacterized protein</fullName>
    </submittedName>
</protein>
<feature type="region of interest" description="Disordered" evidence="1">
    <location>
        <begin position="1"/>
        <end position="26"/>
    </location>
</feature>